<organism evidence="1 2">
    <name type="scientific">Nocardia brasiliensis</name>
    <dbReference type="NCBI Taxonomy" id="37326"/>
    <lineage>
        <taxon>Bacteria</taxon>
        <taxon>Bacillati</taxon>
        <taxon>Actinomycetota</taxon>
        <taxon>Actinomycetes</taxon>
        <taxon>Mycobacteriales</taxon>
        <taxon>Nocardiaceae</taxon>
        <taxon>Nocardia</taxon>
    </lineage>
</organism>
<protein>
    <recommendedName>
        <fullName evidence="3">Minor tail protein</fullName>
    </recommendedName>
</protein>
<gene>
    <name evidence="1" type="ORF">F5X71_00420</name>
</gene>
<sequence>MHATVELFGCDDSYFCLSGADAGNQNVVLGTNPQGLYDAPVKVAMKRGAFEVGGKPSKVDRPYRELDLGLGAFSMETDEDKRAEEWAEVDSRLRGAFDYELDPWDPDAKPARLAITTARSGTRWLDVLLMESPIMAMDTDPWDYGHSLLPVKLVAPQPMWYQDDWTGDDEHPAGWQIEGAPSGEGEVWVCNPTDRPMAHTVVITGKGRAHIPDVSWTGPKGARVIGVDFRSGRDDSDRALVTIPIGEVHGSGLVAHVDRMRIPWEDFTGTNVTGLFGGNRLLYVIPPYTPWTALPVAASEITSPTFGILFRQPRLWSRPWGLERF</sequence>
<proteinExistence type="predicted"/>
<evidence type="ECO:0008006" key="3">
    <source>
        <dbReference type="Google" id="ProtNLM"/>
    </source>
</evidence>
<dbReference type="AlphaFoldDB" id="A0A6G9XJA7"/>
<evidence type="ECO:0000313" key="1">
    <source>
        <dbReference type="EMBL" id="QIS00996.1"/>
    </source>
</evidence>
<accession>A0A6G9XJA7</accession>
<name>A0A6G9XJA7_NOCBR</name>
<dbReference type="EMBL" id="CP046171">
    <property type="protein sequence ID" value="QIS00996.1"/>
    <property type="molecule type" value="Genomic_DNA"/>
</dbReference>
<reference evidence="1 2" key="1">
    <citation type="journal article" date="2019" name="ACS Chem. Biol.">
        <title>Identification and Mobilization of a Cryptic Antibiotic Biosynthesis Gene Locus from a Human-Pathogenic Nocardia Isolate.</title>
        <authorList>
            <person name="Herisse M."/>
            <person name="Ishida K."/>
            <person name="Porter J.L."/>
            <person name="Howden B."/>
            <person name="Hertweck C."/>
            <person name="Stinear T.P."/>
            <person name="Pidot S.J."/>
        </authorList>
    </citation>
    <scope>NUCLEOTIDE SEQUENCE [LARGE SCALE GENOMIC DNA]</scope>
    <source>
        <strain evidence="1 2">AUSMDU00024985</strain>
    </source>
</reference>
<evidence type="ECO:0000313" key="2">
    <source>
        <dbReference type="Proteomes" id="UP000501705"/>
    </source>
</evidence>
<dbReference type="Proteomes" id="UP000501705">
    <property type="component" value="Chromosome"/>
</dbReference>